<reference evidence="1" key="1">
    <citation type="submission" date="2022-11" db="EMBL/GenBank/DDBJ databases">
        <title>Centuries of genome instability and evolution in soft-shell clam transmissible cancer (bioRxiv).</title>
        <authorList>
            <person name="Hart S.F.M."/>
            <person name="Yonemitsu M.A."/>
            <person name="Giersch R.M."/>
            <person name="Beal B.F."/>
            <person name="Arriagada G."/>
            <person name="Davis B.W."/>
            <person name="Ostrander E.A."/>
            <person name="Goff S.P."/>
            <person name="Metzger M.J."/>
        </authorList>
    </citation>
    <scope>NUCLEOTIDE SEQUENCE</scope>
    <source>
        <strain evidence="1">MELC-2E11</strain>
        <tissue evidence="1">Siphon/mantle</tissue>
    </source>
</reference>
<gene>
    <name evidence="1" type="ORF">MAR_013629</name>
</gene>
<name>A0ABY7G0E5_MYAAR</name>
<proteinExistence type="predicted"/>
<organism evidence="1 2">
    <name type="scientific">Mya arenaria</name>
    <name type="common">Soft-shell clam</name>
    <dbReference type="NCBI Taxonomy" id="6604"/>
    <lineage>
        <taxon>Eukaryota</taxon>
        <taxon>Metazoa</taxon>
        <taxon>Spiralia</taxon>
        <taxon>Lophotrochozoa</taxon>
        <taxon>Mollusca</taxon>
        <taxon>Bivalvia</taxon>
        <taxon>Autobranchia</taxon>
        <taxon>Heteroconchia</taxon>
        <taxon>Euheterodonta</taxon>
        <taxon>Imparidentia</taxon>
        <taxon>Neoheterodontei</taxon>
        <taxon>Myida</taxon>
        <taxon>Myoidea</taxon>
        <taxon>Myidae</taxon>
        <taxon>Mya</taxon>
    </lineage>
</organism>
<evidence type="ECO:0000313" key="1">
    <source>
        <dbReference type="EMBL" id="WAR27925.1"/>
    </source>
</evidence>
<sequence length="51" mass="5478">MGACQCGRTHRNQCVACDHLDQCGNKPWTADGLGPFNIFQTQSVGVVNVTV</sequence>
<protein>
    <submittedName>
        <fullName evidence="1">Uncharacterized protein</fullName>
    </submittedName>
</protein>
<accession>A0ABY7G0E5</accession>
<keyword evidence="2" id="KW-1185">Reference proteome</keyword>
<dbReference type="EMBL" id="CP111026">
    <property type="protein sequence ID" value="WAR27925.1"/>
    <property type="molecule type" value="Genomic_DNA"/>
</dbReference>
<dbReference type="Proteomes" id="UP001164746">
    <property type="component" value="Chromosome 15"/>
</dbReference>
<evidence type="ECO:0000313" key="2">
    <source>
        <dbReference type="Proteomes" id="UP001164746"/>
    </source>
</evidence>